<accession>A0A9D5JXJ2</accession>
<dbReference type="EMBL" id="WJJP01000530">
    <property type="protein sequence ID" value="MBD3326147.1"/>
    <property type="molecule type" value="Genomic_DNA"/>
</dbReference>
<evidence type="ECO:0000313" key="3">
    <source>
        <dbReference type="Proteomes" id="UP000649604"/>
    </source>
</evidence>
<sequence>MWIVRTITFLESHPYLFIGLLLILGGMVWFFWREHRRPSYRQRQEVEDLLKGFDEDRNTRV</sequence>
<reference evidence="2" key="1">
    <citation type="submission" date="2019-11" db="EMBL/GenBank/DDBJ databases">
        <title>Microbial mats filling the niche in hypersaline microbial mats.</title>
        <authorList>
            <person name="Wong H.L."/>
            <person name="Macleod F.I."/>
            <person name="White R.A. III"/>
            <person name="Burns B.P."/>
        </authorList>
    </citation>
    <scope>NUCLEOTIDE SEQUENCE</scope>
    <source>
        <strain evidence="2">Rbin_158</strain>
    </source>
</reference>
<organism evidence="2 3">
    <name type="scientific">candidate division KSB3 bacterium</name>
    <dbReference type="NCBI Taxonomy" id="2044937"/>
    <lineage>
        <taxon>Bacteria</taxon>
        <taxon>candidate division KSB3</taxon>
    </lineage>
</organism>
<feature type="transmembrane region" description="Helical" evidence="1">
    <location>
        <begin position="12"/>
        <end position="32"/>
    </location>
</feature>
<dbReference type="AlphaFoldDB" id="A0A9D5JXJ2"/>
<evidence type="ECO:0000256" key="1">
    <source>
        <dbReference type="SAM" id="Phobius"/>
    </source>
</evidence>
<evidence type="ECO:0000313" key="2">
    <source>
        <dbReference type="EMBL" id="MBD3326147.1"/>
    </source>
</evidence>
<proteinExistence type="predicted"/>
<keyword evidence="1" id="KW-1133">Transmembrane helix</keyword>
<dbReference type="Proteomes" id="UP000649604">
    <property type="component" value="Unassembled WGS sequence"/>
</dbReference>
<keyword evidence="1" id="KW-0812">Transmembrane</keyword>
<comment type="caution">
    <text evidence="2">The sequence shown here is derived from an EMBL/GenBank/DDBJ whole genome shotgun (WGS) entry which is preliminary data.</text>
</comment>
<protein>
    <submittedName>
        <fullName evidence="2">Uncharacterized protein</fullName>
    </submittedName>
</protein>
<name>A0A9D5JXJ2_9BACT</name>
<keyword evidence="1" id="KW-0472">Membrane</keyword>
<gene>
    <name evidence="2" type="ORF">GF339_16290</name>
</gene>